<comment type="caution">
    <text evidence="3">The sequence shown here is derived from an EMBL/GenBank/DDBJ whole genome shotgun (WGS) entry which is preliminary data.</text>
</comment>
<dbReference type="InterPro" id="IPR007210">
    <property type="entry name" value="ABC_Gly_betaine_transp_sub-bd"/>
</dbReference>
<organism evidence="3 4">
    <name type="scientific">Pokkaliibacter plantistimulans</name>
    <dbReference type="NCBI Taxonomy" id="1635171"/>
    <lineage>
        <taxon>Bacteria</taxon>
        <taxon>Pseudomonadati</taxon>
        <taxon>Pseudomonadota</taxon>
        <taxon>Gammaproteobacteria</taxon>
        <taxon>Oceanospirillales</taxon>
        <taxon>Balneatrichaceae</taxon>
        <taxon>Pokkaliibacter</taxon>
    </lineage>
</organism>
<feature type="signal peptide" evidence="1">
    <location>
        <begin position="1"/>
        <end position="31"/>
    </location>
</feature>
<dbReference type="Gene3D" id="3.40.190.10">
    <property type="entry name" value="Periplasmic binding protein-like II"/>
    <property type="match status" value="1"/>
</dbReference>
<dbReference type="NCBIfam" id="NF008334">
    <property type="entry name" value="PRK11119.1"/>
    <property type="match status" value="1"/>
</dbReference>
<feature type="domain" description="ABC-type glycine betaine transport system substrate-binding" evidence="2">
    <location>
        <begin position="41"/>
        <end position="322"/>
    </location>
</feature>
<dbReference type="CDD" id="cd13638">
    <property type="entry name" value="PBP2_EcProx_like"/>
    <property type="match status" value="1"/>
</dbReference>
<evidence type="ECO:0000313" key="3">
    <source>
        <dbReference type="EMBL" id="PXF30654.1"/>
    </source>
</evidence>
<name>A0ABX5LVJ0_9GAMM</name>
<accession>A0ABX5LVJ0</accession>
<sequence>MKNNNKSMIPRFNVVLVAGLLNISFFTTVQADSSLPGQGIKITPVFANVAEERFRGEIAIAGLKALGYDVQEPKETEYASILDTLAQGKADFTVHMWDKLHQAYYDKAGGDTELIKVGTVIPGVLQGYLIDKKTAEQYNIHYLTDLKKPELAMLFDSDGDGKADLTGCDTGWGCQLVIDHQIKAYGLEETVTHHKGPYFDLMAKAIERYKEGKPVLYYTWIPQWISGVLVEGKDVEWLQVPYVSLPDGKNNVDTTFQGKNLGFPVDQIRAVMNKSFAKKNIAASSFLSYYLISANDESAENLKMRNGENTDADIKRHASEWISVHQDQFDKWVQKAREDAALLTPQ</sequence>
<keyword evidence="4" id="KW-1185">Reference proteome</keyword>
<protein>
    <submittedName>
        <fullName evidence="3">Glycine/betaine ABC transporter substrate-binding protein</fullName>
    </submittedName>
</protein>
<evidence type="ECO:0000313" key="4">
    <source>
        <dbReference type="Proteomes" id="UP000248090"/>
    </source>
</evidence>
<keyword evidence="1" id="KW-0732">Signal</keyword>
<dbReference type="SUPFAM" id="SSF53850">
    <property type="entry name" value="Periplasmic binding protein-like II"/>
    <property type="match status" value="1"/>
</dbReference>
<dbReference type="RefSeq" id="WP_207780311.1">
    <property type="nucleotide sequence ID" value="NZ_CP177354.1"/>
</dbReference>
<dbReference type="EMBL" id="LAPT01000068">
    <property type="protein sequence ID" value="PXF30654.1"/>
    <property type="molecule type" value="Genomic_DNA"/>
</dbReference>
<dbReference type="Pfam" id="PF04069">
    <property type="entry name" value="OpuAC"/>
    <property type="match status" value="1"/>
</dbReference>
<feature type="chain" id="PRO_5045265200" evidence="1">
    <location>
        <begin position="32"/>
        <end position="346"/>
    </location>
</feature>
<dbReference type="Proteomes" id="UP000248090">
    <property type="component" value="Unassembled WGS sequence"/>
</dbReference>
<gene>
    <name evidence="3" type="primary">proX</name>
    <name evidence="3" type="ORF">WH50_14080</name>
</gene>
<evidence type="ECO:0000259" key="2">
    <source>
        <dbReference type="Pfam" id="PF04069"/>
    </source>
</evidence>
<dbReference type="Gene3D" id="3.40.190.100">
    <property type="entry name" value="Glycine betaine-binding periplasmic protein, domain 2"/>
    <property type="match status" value="1"/>
</dbReference>
<proteinExistence type="predicted"/>
<reference evidence="3 4" key="1">
    <citation type="submission" date="2015-03" db="EMBL/GenBank/DDBJ databases">
        <authorList>
            <person name="Krishnan R."/>
            <person name="Midha S."/>
            <person name="Patil P.B."/>
            <person name="Rameshkumar N."/>
        </authorList>
    </citation>
    <scope>NUCLEOTIDE SEQUENCE [LARGE SCALE GENOMIC DNA]</scope>
    <source>
        <strain evidence="3 4">L1E11</strain>
    </source>
</reference>
<evidence type="ECO:0000256" key="1">
    <source>
        <dbReference type="SAM" id="SignalP"/>
    </source>
</evidence>